<dbReference type="AlphaFoldDB" id="A0A3E2BPQ6"/>
<reference evidence="2 3" key="1">
    <citation type="submission" date="2018-08" db="EMBL/GenBank/DDBJ databases">
        <title>Genome analysis of the thermophilic bacterium of the candidate phylum Aminicenantes from deep subsurface aquifer revealed its physiology and ecological role.</title>
        <authorList>
            <person name="Kadnikov V.V."/>
            <person name="Mardanov A.V."/>
            <person name="Beletsky A.V."/>
            <person name="Karnachuk O.V."/>
            <person name="Ravin N.V."/>
        </authorList>
    </citation>
    <scope>NUCLEOTIDE SEQUENCE [LARGE SCALE GENOMIC DNA]</scope>
    <source>
        <strain evidence="2">BY38</strain>
    </source>
</reference>
<dbReference type="Proteomes" id="UP000257323">
    <property type="component" value="Unassembled WGS sequence"/>
</dbReference>
<dbReference type="EMBL" id="QUAH01000002">
    <property type="protein sequence ID" value="RFT16725.1"/>
    <property type="molecule type" value="Genomic_DNA"/>
</dbReference>
<evidence type="ECO:0000313" key="2">
    <source>
        <dbReference type="EMBL" id="RFT16725.1"/>
    </source>
</evidence>
<feature type="region of interest" description="Disordered" evidence="1">
    <location>
        <begin position="133"/>
        <end position="184"/>
    </location>
</feature>
<comment type="caution">
    <text evidence="2">The sequence shown here is derived from an EMBL/GenBank/DDBJ whole genome shotgun (WGS) entry which is preliminary data.</text>
</comment>
<protein>
    <submittedName>
        <fullName evidence="2">Uncharacterized protein</fullName>
    </submittedName>
</protein>
<gene>
    <name evidence="2" type="ORF">OP8BY_1338</name>
</gene>
<feature type="compositionally biased region" description="Basic and acidic residues" evidence="1">
    <location>
        <begin position="133"/>
        <end position="178"/>
    </location>
</feature>
<sequence length="184" mass="21289">MNRVISVLIGLAFLLLLVQGLAFSQEETPKTGDKKFDSYLKRMNEEAKGDPEGFIRRLSERHNVPEQEIRQAKEKHGLDFGETYMATVLARRTNRNVNEVAEQYRQNKGQGWGVMAQRMGIKPGSPEFKQMKAEAKGHVDHLRAKNKLRNKEMEREREKEKEREKAQQKTGKIKDKPTGKIKNK</sequence>
<name>A0A3E2BPQ6_9BACT</name>
<evidence type="ECO:0000313" key="3">
    <source>
        <dbReference type="Proteomes" id="UP000257323"/>
    </source>
</evidence>
<accession>A0A3E2BPQ6</accession>
<evidence type="ECO:0000256" key="1">
    <source>
        <dbReference type="SAM" id="MobiDB-lite"/>
    </source>
</evidence>
<organism evidence="2 3">
    <name type="scientific">Candidatus Saccharicenans subterraneus</name>
    <dbReference type="NCBI Taxonomy" id="2508984"/>
    <lineage>
        <taxon>Bacteria</taxon>
        <taxon>Candidatus Aminicenantota</taxon>
        <taxon>Candidatus Aminicenantia</taxon>
        <taxon>Candidatus Aminicenantales</taxon>
        <taxon>Candidatus Saccharicenantaceae</taxon>
        <taxon>Candidatus Saccharicenans</taxon>
    </lineage>
</organism>
<proteinExistence type="predicted"/>